<evidence type="ECO:0000313" key="2">
    <source>
        <dbReference type="EMBL" id="CED84066.1"/>
    </source>
</evidence>
<sequence>MTTISADLSALSIKDLGSVPLEELLTTASTYLVGSPQQSLPYLNQALILSPSSAPIHAQRAVAYTLLENWPRAYFDACQGLDDDAEGLTDELRAELIGLAGKCAAERMIWDLAVIHLEEAIGLTRTSALLALQAKALSNLQKTSVSPVRTRMLNQRKTKFLEEAFPGIDEDEEWESSEGEGHEEDGGDDDIDMAM</sequence>
<accession>A0A0F7SRK7</accession>
<dbReference type="SUPFAM" id="SSF48452">
    <property type="entry name" value="TPR-like"/>
    <property type="match status" value="1"/>
</dbReference>
<proteinExistence type="predicted"/>
<protein>
    <submittedName>
        <fullName evidence="2">Tetratricopeptide-like helical</fullName>
    </submittedName>
</protein>
<dbReference type="AlphaFoldDB" id="A0A0F7SRK7"/>
<evidence type="ECO:0000256" key="1">
    <source>
        <dbReference type="SAM" id="MobiDB-lite"/>
    </source>
</evidence>
<feature type="region of interest" description="Disordered" evidence="1">
    <location>
        <begin position="167"/>
        <end position="195"/>
    </location>
</feature>
<feature type="compositionally biased region" description="Acidic residues" evidence="1">
    <location>
        <begin position="168"/>
        <end position="195"/>
    </location>
</feature>
<dbReference type="InterPro" id="IPR011990">
    <property type="entry name" value="TPR-like_helical_dom_sf"/>
</dbReference>
<dbReference type="EMBL" id="LN483157">
    <property type="protein sequence ID" value="CED84066.1"/>
    <property type="molecule type" value="Genomic_DNA"/>
</dbReference>
<reference evidence="2" key="1">
    <citation type="submission" date="2014-08" db="EMBL/GenBank/DDBJ databases">
        <authorList>
            <person name="Sharma Rahul"/>
            <person name="Thines Marco"/>
        </authorList>
    </citation>
    <scope>NUCLEOTIDE SEQUENCE</scope>
</reference>
<organism evidence="2">
    <name type="scientific">Phaffia rhodozyma</name>
    <name type="common">Yeast</name>
    <name type="synonym">Xanthophyllomyces dendrorhous</name>
    <dbReference type="NCBI Taxonomy" id="264483"/>
    <lineage>
        <taxon>Eukaryota</taxon>
        <taxon>Fungi</taxon>
        <taxon>Dikarya</taxon>
        <taxon>Basidiomycota</taxon>
        <taxon>Agaricomycotina</taxon>
        <taxon>Tremellomycetes</taxon>
        <taxon>Cystofilobasidiales</taxon>
        <taxon>Mrakiaceae</taxon>
        <taxon>Phaffia</taxon>
    </lineage>
</organism>
<dbReference type="Gene3D" id="1.25.40.10">
    <property type="entry name" value="Tetratricopeptide repeat domain"/>
    <property type="match status" value="1"/>
</dbReference>
<name>A0A0F7SRK7_PHARH</name>